<organism evidence="4 5">
    <name type="scientific">Haliea salexigens</name>
    <dbReference type="NCBI Taxonomy" id="287487"/>
    <lineage>
        <taxon>Bacteria</taxon>
        <taxon>Pseudomonadati</taxon>
        <taxon>Pseudomonadota</taxon>
        <taxon>Gammaproteobacteria</taxon>
        <taxon>Cellvibrionales</taxon>
        <taxon>Halieaceae</taxon>
        <taxon>Haliea</taxon>
    </lineage>
</organism>
<proteinExistence type="predicted"/>
<dbReference type="PROSITE" id="PS01098">
    <property type="entry name" value="LIPASE_GDSL_SER"/>
    <property type="match status" value="1"/>
</dbReference>
<accession>A0A3C1KSE6</accession>
<dbReference type="InterPro" id="IPR008265">
    <property type="entry name" value="Lipase_GDSL_AS"/>
</dbReference>
<evidence type="ECO:0000256" key="3">
    <source>
        <dbReference type="SAM" id="SignalP"/>
    </source>
</evidence>
<name>A0A3C1KSE6_9GAMM</name>
<dbReference type="PANTHER" id="PTHR45648:SF22">
    <property type="entry name" value="GDSL LIPASE_ACYLHYDROLASE FAMILY PROTEIN (AFU_ORTHOLOGUE AFUA_4G14700)"/>
    <property type="match status" value="1"/>
</dbReference>
<evidence type="ECO:0000256" key="2">
    <source>
        <dbReference type="SAM" id="Phobius"/>
    </source>
</evidence>
<protein>
    <submittedName>
        <fullName evidence="4">Uncharacterized protein</fullName>
    </submittedName>
</protein>
<feature type="chain" id="PRO_5017745127" evidence="3">
    <location>
        <begin position="29"/>
        <end position="345"/>
    </location>
</feature>
<dbReference type="InterPro" id="IPR051058">
    <property type="entry name" value="GDSL_Est/Lipase"/>
</dbReference>
<feature type="transmembrane region" description="Helical" evidence="2">
    <location>
        <begin position="318"/>
        <end position="337"/>
    </location>
</feature>
<dbReference type="InterPro" id="IPR001087">
    <property type="entry name" value="GDSL"/>
</dbReference>
<dbReference type="InterPro" id="IPR036514">
    <property type="entry name" value="SGNH_hydro_sf"/>
</dbReference>
<dbReference type="GO" id="GO:0016298">
    <property type="term" value="F:lipase activity"/>
    <property type="evidence" value="ECO:0007669"/>
    <property type="project" value="InterPro"/>
</dbReference>
<keyword evidence="2" id="KW-0812">Transmembrane</keyword>
<keyword evidence="3" id="KW-0732">Signal</keyword>
<feature type="signal peptide" evidence="3">
    <location>
        <begin position="1"/>
        <end position="28"/>
    </location>
</feature>
<dbReference type="GO" id="GO:0006629">
    <property type="term" value="P:lipid metabolic process"/>
    <property type="evidence" value="ECO:0007669"/>
    <property type="project" value="InterPro"/>
</dbReference>
<dbReference type="EMBL" id="DMND01000244">
    <property type="protein sequence ID" value="HAN29630.1"/>
    <property type="molecule type" value="Genomic_DNA"/>
</dbReference>
<dbReference type="STRING" id="1121937.GCA_000423125_02314"/>
<dbReference type="CDD" id="cd01846">
    <property type="entry name" value="fatty_acyltransferase_like"/>
    <property type="match status" value="1"/>
</dbReference>
<evidence type="ECO:0000313" key="5">
    <source>
        <dbReference type="Proteomes" id="UP000259273"/>
    </source>
</evidence>
<dbReference type="PANTHER" id="PTHR45648">
    <property type="entry name" value="GDSL LIPASE/ACYLHYDROLASE FAMILY PROTEIN (AFU_ORTHOLOGUE AFUA_4G14700)"/>
    <property type="match status" value="1"/>
</dbReference>
<evidence type="ECO:0000313" key="4">
    <source>
        <dbReference type="EMBL" id="HAN29630.1"/>
    </source>
</evidence>
<keyword evidence="1" id="KW-0378">Hydrolase</keyword>
<keyword evidence="2" id="KW-1133">Transmembrane helix</keyword>
<sequence>MKSRFCQFKHTARAAIAALAIASSPLYAAPTFSDIYVFGDSLSDTGNTRSEVPFGSNGTVAALAGYGPNGRFSNGPVWHEYLADLLALPRATRSSAGGNNYAYGGARVDNAGGVSAGVLTQQARYNNDLGGATSDPDALYVAWAGGNDMRDLVGSVDPLAAINATLDSLFGVLGGLVASGAGTLLIPNLPDLGSIPEFRTSAEAASATFVTTTWNTGLEQRVSGLAATTSASIYFLDVFSVFNDIIADPAPFGFTNATGECRSVVSSGFLGLGRTEVECAGAAGYVFWDEIHPTTAAHSQLGASAFALLSSGAAVGTVPAPMTLWLFLFGLLALTYMHRRNAVAA</sequence>
<gene>
    <name evidence="4" type="ORF">DCP75_18270</name>
</gene>
<dbReference type="Proteomes" id="UP000259273">
    <property type="component" value="Unassembled WGS sequence"/>
</dbReference>
<reference evidence="4 5" key="1">
    <citation type="journal article" date="2018" name="Nat. Biotechnol.">
        <title>A standardized bacterial taxonomy based on genome phylogeny substantially revises the tree of life.</title>
        <authorList>
            <person name="Parks D.H."/>
            <person name="Chuvochina M."/>
            <person name="Waite D.W."/>
            <person name="Rinke C."/>
            <person name="Skarshewski A."/>
            <person name="Chaumeil P.A."/>
            <person name="Hugenholtz P."/>
        </authorList>
    </citation>
    <scope>NUCLEOTIDE SEQUENCE [LARGE SCALE GENOMIC DNA]</scope>
    <source>
        <strain evidence="4">UBA9158</strain>
    </source>
</reference>
<dbReference type="AlphaFoldDB" id="A0A3C1KSE6"/>
<keyword evidence="2" id="KW-0472">Membrane</keyword>
<comment type="caution">
    <text evidence="4">The sequence shown here is derived from an EMBL/GenBank/DDBJ whole genome shotgun (WGS) entry which is preliminary data.</text>
</comment>
<dbReference type="SUPFAM" id="SSF52266">
    <property type="entry name" value="SGNH hydrolase"/>
    <property type="match status" value="1"/>
</dbReference>
<dbReference type="Gene3D" id="3.40.50.1110">
    <property type="entry name" value="SGNH hydrolase"/>
    <property type="match status" value="1"/>
</dbReference>
<dbReference type="Pfam" id="PF00657">
    <property type="entry name" value="Lipase_GDSL"/>
    <property type="match status" value="1"/>
</dbReference>
<evidence type="ECO:0000256" key="1">
    <source>
        <dbReference type="ARBA" id="ARBA00022801"/>
    </source>
</evidence>